<keyword evidence="3" id="KW-0862">Zinc</keyword>
<evidence type="ECO:0000256" key="2">
    <source>
        <dbReference type="ARBA" id="ARBA00022723"/>
    </source>
</evidence>
<dbReference type="SUPFAM" id="SSF51316">
    <property type="entry name" value="Mss4-like"/>
    <property type="match status" value="1"/>
</dbReference>
<keyword evidence="4" id="KW-0456">Lyase</keyword>
<evidence type="ECO:0000313" key="7">
    <source>
        <dbReference type="Proteomes" id="UP001652504"/>
    </source>
</evidence>
<comment type="caution">
    <text evidence="6">The sequence shown here is derived from an EMBL/GenBank/DDBJ whole genome shotgun (WGS) entry which is preliminary data.</text>
</comment>
<reference evidence="6 7" key="1">
    <citation type="submission" date="2022-10" db="EMBL/GenBank/DDBJ databases">
        <title>Aestuariibacter sp. AA17 isolated from Montipora capitata coral fragment.</title>
        <authorList>
            <person name="Emsley S.A."/>
            <person name="Pfannmuller K.M."/>
            <person name="Loughran R.M."/>
            <person name="Shlafstein M."/>
            <person name="Papke E."/>
            <person name="Saw J.H."/>
            <person name="Ushijima B."/>
            <person name="Videau P."/>
        </authorList>
    </citation>
    <scope>NUCLEOTIDE SEQUENCE [LARGE SCALE GENOMIC DNA]</scope>
    <source>
        <strain evidence="6 7">AA17</strain>
    </source>
</reference>
<evidence type="ECO:0000259" key="5">
    <source>
        <dbReference type="PROSITE" id="PS51891"/>
    </source>
</evidence>
<evidence type="ECO:0000256" key="3">
    <source>
        <dbReference type="ARBA" id="ARBA00022833"/>
    </source>
</evidence>
<dbReference type="PANTHER" id="PTHR33337">
    <property type="entry name" value="GFA DOMAIN-CONTAINING PROTEIN"/>
    <property type="match status" value="1"/>
</dbReference>
<name>A0ABT3AAL5_9ALTE</name>
<accession>A0ABT3AAL5</accession>
<sequence length="143" mass="15771">MSETIKLSGRCLCGDVTVTANTVVPAVGVCHCGMCRKWGGGPLMTADGQTDVTIEGKDSLTTYPSSEWGERAFCSRCGSHLFYRVQQTGQYFLSVGLFTIPDNMDMEHQIFIDEKPHFYSFSNQTHTMTAAETMAAFMQESSN</sequence>
<dbReference type="Pfam" id="PF04828">
    <property type="entry name" value="GFA"/>
    <property type="match status" value="1"/>
</dbReference>
<keyword evidence="2" id="KW-0479">Metal-binding</keyword>
<gene>
    <name evidence="6" type="ORF">OE749_13525</name>
</gene>
<organism evidence="6 7">
    <name type="scientific">Fluctibacter corallii</name>
    <dbReference type="NCBI Taxonomy" id="2984329"/>
    <lineage>
        <taxon>Bacteria</taxon>
        <taxon>Pseudomonadati</taxon>
        <taxon>Pseudomonadota</taxon>
        <taxon>Gammaproteobacteria</taxon>
        <taxon>Alteromonadales</taxon>
        <taxon>Alteromonadaceae</taxon>
        <taxon>Fluctibacter</taxon>
    </lineage>
</organism>
<dbReference type="Gene3D" id="3.90.1590.10">
    <property type="entry name" value="glutathione-dependent formaldehyde- activating enzyme (gfa)"/>
    <property type="match status" value="1"/>
</dbReference>
<evidence type="ECO:0000256" key="1">
    <source>
        <dbReference type="ARBA" id="ARBA00005495"/>
    </source>
</evidence>
<dbReference type="InterPro" id="IPR006913">
    <property type="entry name" value="CENP-V/GFA"/>
</dbReference>
<dbReference type="InterPro" id="IPR011057">
    <property type="entry name" value="Mss4-like_sf"/>
</dbReference>
<evidence type="ECO:0000313" key="6">
    <source>
        <dbReference type="EMBL" id="MCV2885713.1"/>
    </source>
</evidence>
<dbReference type="EMBL" id="JAOWKX010000007">
    <property type="protein sequence ID" value="MCV2885713.1"/>
    <property type="molecule type" value="Genomic_DNA"/>
</dbReference>
<protein>
    <submittedName>
        <fullName evidence="6">GFA family protein</fullName>
    </submittedName>
</protein>
<dbReference type="PROSITE" id="PS51891">
    <property type="entry name" value="CENP_V_GFA"/>
    <property type="match status" value="1"/>
</dbReference>
<dbReference type="PANTHER" id="PTHR33337:SF40">
    <property type="entry name" value="CENP-V_GFA DOMAIN-CONTAINING PROTEIN-RELATED"/>
    <property type="match status" value="1"/>
</dbReference>
<feature type="domain" description="CENP-V/GFA" evidence="5">
    <location>
        <begin position="7"/>
        <end position="120"/>
    </location>
</feature>
<comment type="similarity">
    <text evidence="1">Belongs to the Gfa family.</text>
</comment>
<keyword evidence="7" id="KW-1185">Reference proteome</keyword>
<dbReference type="RefSeq" id="WP_263713001.1">
    <property type="nucleotide sequence ID" value="NZ_JAOWKX010000007.1"/>
</dbReference>
<proteinExistence type="inferred from homology"/>
<evidence type="ECO:0000256" key="4">
    <source>
        <dbReference type="ARBA" id="ARBA00023239"/>
    </source>
</evidence>
<dbReference type="Proteomes" id="UP001652504">
    <property type="component" value="Unassembled WGS sequence"/>
</dbReference>